<reference evidence="2" key="2">
    <citation type="submission" date="2021-08" db="EMBL/GenBank/DDBJ databases">
        <authorList>
            <person name="Eriksson T."/>
        </authorList>
    </citation>
    <scope>NUCLEOTIDE SEQUENCE</scope>
    <source>
        <strain evidence="2">Stoneville</strain>
        <tissue evidence="2">Whole head</tissue>
    </source>
</reference>
<sequence length="265" mass="29811">MVLKLLTLETSYILYLNPPPPGGTAILPEYIHYYGYYYQNPSRRKRTRRSDKSWESGKDGKVHGCEEWLTERRSEVHEGPLETIRPGTTAPNRRTHQGLHCDRSPDRTLLWIKISSGPGSPGRTLFIHSFTVSAGSDLVSEHHNFMRRFFIGLIKFNDSSCRPAVNPEPGEGKGEELDILTLTGGRCNRLASEKGSAFHPLIFSRFAVNGVGRLLVGFASNREARGIISHLFVRDKPQSTIPVVRIVNRVEAHDLFVIPLNIPDL</sequence>
<keyword evidence="3" id="KW-1185">Reference proteome</keyword>
<evidence type="ECO:0000256" key="1">
    <source>
        <dbReference type="SAM" id="MobiDB-lite"/>
    </source>
</evidence>
<dbReference type="AlphaFoldDB" id="A0A8J6L7J1"/>
<dbReference type="Proteomes" id="UP000719412">
    <property type="component" value="Unassembled WGS sequence"/>
</dbReference>
<comment type="caution">
    <text evidence="2">The sequence shown here is derived from an EMBL/GenBank/DDBJ whole genome shotgun (WGS) entry which is preliminary data.</text>
</comment>
<protein>
    <submittedName>
        <fullName evidence="2">Uncharacterized protein</fullName>
    </submittedName>
</protein>
<dbReference type="EMBL" id="JABDTM020028049">
    <property type="protein sequence ID" value="KAH0809572.1"/>
    <property type="molecule type" value="Genomic_DNA"/>
</dbReference>
<evidence type="ECO:0000313" key="3">
    <source>
        <dbReference type="Proteomes" id="UP000719412"/>
    </source>
</evidence>
<organism evidence="2 3">
    <name type="scientific">Tenebrio molitor</name>
    <name type="common">Yellow mealworm beetle</name>
    <dbReference type="NCBI Taxonomy" id="7067"/>
    <lineage>
        <taxon>Eukaryota</taxon>
        <taxon>Metazoa</taxon>
        <taxon>Ecdysozoa</taxon>
        <taxon>Arthropoda</taxon>
        <taxon>Hexapoda</taxon>
        <taxon>Insecta</taxon>
        <taxon>Pterygota</taxon>
        <taxon>Neoptera</taxon>
        <taxon>Endopterygota</taxon>
        <taxon>Coleoptera</taxon>
        <taxon>Polyphaga</taxon>
        <taxon>Cucujiformia</taxon>
        <taxon>Tenebrionidae</taxon>
        <taxon>Tenebrio</taxon>
    </lineage>
</organism>
<reference evidence="2" key="1">
    <citation type="journal article" date="2020" name="J Insects Food Feed">
        <title>The yellow mealworm (Tenebrio molitor) genome: a resource for the emerging insects as food and feed industry.</title>
        <authorList>
            <person name="Eriksson T."/>
            <person name="Andere A."/>
            <person name="Kelstrup H."/>
            <person name="Emery V."/>
            <person name="Picard C."/>
        </authorList>
    </citation>
    <scope>NUCLEOTIDE SEQUENCE</scope>
    <source>
        <strain evidence="2">Stoneville</strain>
        <tissue evidence="2">Whole head</tissue>
    </source>
</reference>
<gene>
    <name evidence="2" type="ORF">GEV33_013219</name>
</gene>
<name>A0A8J6L7J1_TENMO</name>
<evidence type="ECO:0000313" key="2">
    <source>
        <dbReference type="EMBL" id="KAH0809572.1"/>
    </source>
</evidence>
<feature type="region of interest" description="Disordered" evidence="1">
    <location>
        <begin position="76"/>
        <end position="99"/>
    </location>
</feature>
<proteinExistence type="predicted"/>
<accession>A0A8J6L7J1</accession>